<dbReference type="Gene3D" id="2.60.120.200">
    <property type="match status" value="2"/>
</dbReference>
<dbReference type="SUPFAM" id="SSF49899">
    <property type="entry name" value="Concanavalin A-like lectins/glucanases"/>
    <property type="match status" value="2"/>
</dbReference>
<feature type="signal peptide" evidence="1">
    <location>
        <begin position="1"/>
        <end position="25"/>
    </location>
</feature>
<evidence type="ECO:0000256" key="1">
    <source>
        <dbReference type="SAM" id="SignalP"/>
    </source>
</evidence>
<dbReference type="InterPro" id="IPR013320">
    <property type="entry name" value="ConA-like_dom_sf"/>
</dbReference>
<keyword evidence="3" id="KW-1185">Reference proteome</keyword>
<dbReference type="RefSeq" id="WP_101260343.1">
    <property type="nucleotide sequence ID" value="NZ_MVDD01000003.1"/>
</dbReference>
<dbReference type="PROSITE" id="PS51257">
    <property type="entry name" value="PROKAR_LIPOPROTEIN"/>
    <property type="match status" value="1"/>
</dbReference>
<dbReference type="Proteomes" id="UP000233535">
    <property type="component" value="Unassembled WGS sequence"/>
</dbReference>
<feature type="chain" id="PRO_5014781464" description="LamG-like jellyroll fold domain-containing protein" evidence="1">
    <location>
        <begin position="26"/>
        <end position="624"/>
    </location>
</feature>
<protein>
    <recommendedName>
        <fullName evidence="4">LamG-like jellyroll fold domain-containing protein</fullName>
    </recommendedName>
</protein>
<gene>
    <name evidence="2" type="ORF">BZG02_05115</name>
</gene>
<sequence>MKAIKLNIKMLSYLAAFLMAFAFVACDDDDKIGSYETVSLEALISEAENLIATSEEGTSPGDFKPGSKAELEEVLTWVDWQIANAKSQEEISNAVLRLQKYIDVFKTNTVSLAIPIFNKTNGSYIKISENIKPLLADNFTIEIESYFTGSEWIETMFSAGEGDNGSQFGFNLRIFGDRLDLVIGNGGWNESYYEGGQGVKIGEWVHYAVTKSGSVWKVYMNGVEVISEANFPTETLFNSDAPFTLGETSWWGNRPWNGMLRDFRVWSEVRTADQLIANRDEQLEGTEAGLEVYFPLDADLGTNFSDNTGNYTAKFVGNGVSWAPDGIPPVIELVYTSIDAAIEDVKALKAEVVEGENDGDYPVGTIVYLQSMIDDANVIRTDAEKQDELDAVVESIKDQLKLVKKYLVAKTDGISVKAESDIYGFSIKPIKGYSVAPTGDYTIEFNSKVNSLSNGTAIFYFGYTYGIWATGYSDFTEENVLKSGKVWNFTDAGSGWQGPDSDVQAIKSGDWQHIAVVHNESEKTTTLYIDGVVAGVDDNIGVPNAAGENEIRLLGNTWGNVMDGAIKDFRMWDVARDAADLDGSIDGTETGLKIYFPLDKVAGVKFSDVTGNFTGEMRDVSWNK</sequence>
<dbReference type="AlphaFoldDB" id="A0A2N3I1K3"/>
<proteinExistence type="predicted"/>
<dbReference type="OrthoDB" id="1037816at2"/>
<dbReference type="EMBL" id="MVDD01000003">
    <property type="protein sequence ID" value="PKQ64205.1"/>
    <property type="molecule type" value="Genomic_DNA"/>
</dbReference>
<evidence type="ECO:0008006" key="4">
    <source>
        <dbReference type="Google" id="ProtNLM"/>
    </source>
</evidence>
<dbReference type="GO" id="GO:0005975">
    <property type="term" value="P:carbohydrate metabolic process"/>
    <property type="evidence" value="ECO:0007669"/>
    <property type="project" value="UniProtKB-ARBA"/>
</dbReference>
<comment type="caution">
    <text evidence="2">The sequence shown here is derived from an EMBL/GenBank/DDBJ whole genome shotgun (WGS) entry which is preliminary data.</text>
</comment>
<name>A0A2N3I1K3_9BACT</name>
<reference evidence="2 3" key="1">
    <citation type="journal article" date="2017" name="Front. Microbiol.">
        <title>Labilibaculum manganireducens gen. nov., sp. nov. and Labilibaculum filiforme sp. nov., Novel Bacteroidetes Isolated from Subsurface Sediments of the Baltic Sea.</title>
        <authorList>
            <person name="Vandieken V."/>
            <person name="Marshall I.P."/>
            <person name="Niemann H."/>
            <person name="Engelen B."/>
            <person name="Cypionka H."/>
        </authorList>
    </citation>
    <scope>NUCLEOTIDE SEQUENCE [LARGE SCALE GENOMIC DNA]</scope>
    <source>
        <strain evidence="2 3">59.16B</strain>
    </source>
</reference>
<dbReference type="GO" id="GO:0004553">
    <property type="term" value="F:hydrolase activity, hydrolyzing O-glycosyl compounds"/>
    <property type="evidence" value="ECO:0007669"/>
    <property type="project" value="UniProtKB-ARBA"/>
</dbReference>
<evidence type="ECO:0000313" key="3">
    <source>
        <dbReference type="Proteomes" id="UP000233535"/>
    </source>
</evidence>
<organism evidence="2 3">
    <name type="scientific">Labilibaculum filiforme</name>
    <dbReference type="NCBI Taxonomy" id="1940526"/>
    <lineage>
        <taxon>Bacteria</taxon>
        <taxon>Pseudomonadati</taxon>
        <taxon>Bacteroidota</taxon>
        <taxon>Bacteroidia</taxon>
        <taxon>Marinilabiliales</taxon>
        <taxon>Marinifilaceae</taxon>
        <taxon>Labilibaculum</taxon>
    </lineage>
</organism>
<evidence type="ECO:0000313" key="2">
    <source>
        <dbReference type="EMBL" id="PKQ64205.1"/>
    </source>
</evidence>
<dbReference type="Gene3D" id="1.20.1270.90">
    <property type="entry name" value="AF1782-like"/>
    <property type="match status" value="2"/>
</dbReference>
<dbReference type="Pfam" id="PF13385">
    <property type="entry name" value="Laminin_G_3"/>
    <property type="match status" value="2"/>
</dbReference>
<accession>A0A2N3I1K3</accession>
<keyword evidence="1" id="KW-0732">Signal</keyword>